<dbReference type="EMBL" id="GALX01008383">
    <property type="protein sequence ID" value="JAB60083.1"/>
    <property type="molecule type" value="Transcribed_RNA"/>
</dbReference>
<accession>V5GHY6</accession>
<name>V5GHY6_ANOGL</name>
<dbReference type="OrthoDB" id="6763937at2759"/>
<reference evidence="1" key="1">
    <citation type="submission" date="2013-07" db="EMBL/GenBank/DDBJ databases">
        <title>Midgut Transcriptome Profiling of Anoplphora glabripennis, a Lignocellulose Degrading, Wood-Boring Cerambycid.</title>
        <authorList>
            <person name="Scully E.D."/>
            <person name="Hoover K."/>
            <person name="Carlson J.E."/>
            <person name="Tien M."/>
            <person name="Geib S.M."/>
        </authorList>
    </citation>
    <scope>NUCLEOTIDE SEQUENCE</scope>
</reference>
<proteinExistence type="predicted"/>
<feature type="non-terminal residue" evidence="1">
    <location>
        <position position="1"/>
    </location>
</feature>
<evidence type="ECO:0000313" key="1">
    <source>
        <dbReference type="EMBL" id="JAB60083.1"/>
    </source>
</evidence>
<feature type="non-terminal residue" evidence="1">
    <location>
        <position position="102"/>
    </location>
</feature>
<sequence length="102" mass="11775">QKIVVVDEIIEKTFAPATVEEEEFTIIIDPTRKGSLKKTKETFTINIDESINQIEKELMEKSPILSDEKLVKPIAQIEGPVRPPRLRDHVYEDIDEPSERFV</sequence>
<organism evidence="1">
    <name type="scientific">Anoplophora glabripennis</name>
    <name type="common">Asian longhorn beetle</name>
    <name type="synonym">Anoplophora nobilis</name>
    <dbReference type="NCBI Taxonomy" id="217634"/>
    <lineage>
        <taxon>Eukaryota</taxon>
        <taxon>Metazoa</taxon>
        <taxon>Ecdysozoa</taxon>
        <taxon>Arthropoda</taxon>
        <taxon>Hexapoda</taxon>
        <taxon>Insecta</taxon>
        <taxon>Pterygota</taxon>
        <taxon>Neoptera</taxon>
        <taxon>Endopterygota</taxon>
        <taxon>Coleoptera</taxon>
        <taxon>Polyphaga</taxon>
        <taxon>Cucujiformia</taxon>
        <taxon>Chrysomeloidea</taxon>
        <taxon>Cerambycidae</taxon>
        <taxon>Lamiinae</taxon>
        <taxon>Lamiini</taxon>
        <taxon>Anoplophora</taxon>
    </lineage>
</organism>
<protein>
    <submittedName>
        <fullName evidence="1">Uncharacterized protein</fullName>
    </submittedName>
</protein>
<dbReference type="AlphaFoldDB" id="V5GHY6"/>